<evidence type="ECO:0000256" key="4">
    <source>
        <dbReference type="ARBA" id="ARBA00022989"/>
    </source>
</evidence>
<dbReference type="PANTHER" id="PTHR36115">
    <property type="entry name" value="PROLINE-RICH ANTIGEN HOMOLOG-RELATED"/>
    <property type="match status" value="1"/>
</dbReference>
<proteinExistence type="predicted"/>
<evidence type="ECO:0000256" key="6">
    <source>
        <dbReference type="SAM" id="Phobius"/>
    </source>
</evidence>
<dbReference type="RefSeq" id="WP_230339896.1">
    <property type="nucleotide sequence ID" value="NZ_CP069798.1"/>
</dbReference>
<sequence length="176" mass="19085">MQDFREAYQSTAVEVQENDIQDNEVELASPWQRIGAVLINSLITMVLYVPLFVGTAMMGDSNGESGVMWIGISAVLLLAWGIYQAILMSKTGQSLGKKLLGIKVVTLEGDNPGFVGTVLLREIVYNIILTVLGMIPFLGVLISIGAAIALLVMIFLDGNNRRTLQDMLAKTLVVKA</sequence>
<dbReference type="KEGG" id="ptes:JQU52_04260"/>
<dbReference type="InterPro" id="IPR051791">
    <property type="entry name" value="Pra-immunoreactive"/>
</dbReference>
<feature type="transmembrane region" description="Helical" evidence="6">
    <location>
        <begin position="34"/>
        <end position="54"/>
    </location>
</feature>
<evidence type="ECO:0000313" key="9">
    <source>
        <dbReference type="Proteomes" id="UP000653156"/>
    </source>
</evidence>
<dbReference type="EMBL" id="CP069798">
    <property type="protein sequence ID" value="QRQ82613.1"/>
    <property type="molecule type" value="Genomic_DNA"/>
</dbReference>
<evidence type="ECO:0000313" key="8">
    <source>
        <dbReference type="EMBL" id="QRQ82613.1"/>
    </source>
</evidence>
<dbReference type="AlphaFoldDB" id="A0A892ZIZ2"/>
<comment type="subcellular location">
    <subcellularLocation>
        <location evidence="1">Cell membrane</location>
        <topology evidence="1">Multi-pass membrane protein</topology>
    </subcellularLocation>
</comment>
<evidence type="ECO:0000256" key="5">
    <source>
        <dbReference type="ARBA" id="ARBA00023136"/>
    </source>
</evidence>
<keyword evidence="9" id="KW-1185">Reference proteome</keyword>
<evidence type="ECO:0000256" key="3">
    <source>
        <dbReference type="ARBA" id="ARBA00022692"/>
    </source>
</evidence>
<keyword evidence="3 6" id="KW-0812">Transmembrane</keyword>
<evidence type="ECO:0000259" key="7">
    <source>
        <dbReference type="Pfam" id="PF06271"/>
    </source>
</evidence>
<feature type="transmembrane region" description="Helical" evidence="6">
    <location>
        <begin position="66"/>
        <end position="86"/>
    </location>
</feature>
<protein>
    <submittedName>
        <fullName evidence="8">RDD family protein</fullName>
    </submittedName>
</protein>
<accession>A0A892ZIZ2</accession>
<keyword evidence="4 6" id="KW-1133">Transmembrane helix</keyword>
<keyword evidence="5 6" id="KW-0472">Membrane</keyword>
<dbReference type="GO" id="GO:0005886">
    <property type="term" value="C:plasma membrane"/>
    <property type="evidence" value="ECO:0007669"/>
    <property type="project" value="UniProtKB-SubCell"/>
</dbReference>
<dbReference type="PANTHER" id="PTHR36115:SF4">
    <property type="entry name" value="MEMBRANE PROTEIN"/>
    <property type="match status" value="1"/>
</dbReference>
<dbReference type="InterPro" id="IPR010432">
    <property type="entry name" value="RDD"/>
</dbReference>
<name>A0A892ZIZ2_9NEIS</name>
<gene>
    <name evidence="8" type="ORF">JQU52_04260</name>
</gene>
<reference evidence="8" key="1">
    <citation type="submission" date="2021-02" db="EMBL/GenBank/DDBJ databases">
        <title>Neisseriaceae sp. 26B isolated from the cloaca of a Common Toad-headed Turtle (Mesoclemmys nasuta).</title>
        <authorList>
            <person name="Spergser J."/>
            <person name="Busse H.-J."/>
        </authorList>
    </citation>
    <scope>NUCLEOTIDE SEQUENCE</scope>
    <source>
        <strain evidence="8">26B</strain>
    </source>
</reference>
<evidence type="ECO:0000256" key="1">
    <source>
        <dbReference type="ARBA" id="ARBA00004651"/>
    </source>
</evidence>
<feature type="domain" description="RDD" evidence="7">
    <location>
        <begin position="27"/>
        <end position="170"/>
    </location>
</feature>
<dbReference type="Proteomes" id="UP000653156">
    <property type="component" value="Chromosome"/>
</dbReference>
<evidence type="ECO:0000256" key="2">
    <source>
        <dbReference type="ARBA" id="ARBA00022475"/>
    </source>
</evidence>
<keyword evidence="2" id="KW-1003">Cell membrane</keyword>
<dbReference type="Pfam" id="PF06271">
    <property type="entry name" value="RDD"/>
    <property type="match status" value="1"/>
</dbReference>
<feature type="transmembrane region" description="Helical" evidence="6">
    <location>
        <begin position="123"/>
        <end position="156"/>
    </location>
</feature>
<organism evidence="8 9">
    <name type="scientific">Paralysiella testudinis</name>
    <dbReference type="NCBI Taxonomy" id="2809020"/>
    <lineage>
        <taxon>Bacteria</taxon>
        <taxon>Pseudomonadati</taxon>
        <taxon>Pseudomonadota</taxon>
        <taxon>Betaproteobacteria</taxon>
        <taxon>Neisseriales</taxon>
        <taxon>Neisseriaceae</taxon>
        <taxon>Paralysiella</taxon>
    </lineage>
</organism>